<dbReference type="PRINTS" id="PR00420">
    <property type="entry name" value="RNGMNOXGNASE"/>
</dbReference>
<dbReference type="PANTHER" id="PTHR43004">
    <property type="entry name" value="TRK SYSTEM POTASSIUM UPTAKE PROTEIN"/>
    <property type="match status" value="1"/>
</dbReference>
<dbReference type="SUPFAM" id="SSF51905">
    <property type="entry name" value="FAD/NAD(P)-binding domain"/>
    <property type="match status" value="1"/>
</dbReference>
<keyword evidence="7" id="KW-1185">Reference proteome</keyword>
<evidence type="ECO:0000256" key="2">
    <source>
        <dbReference type="ARBA" id="ARBA00022630"/>
    </source>
</evidence>
<gene>
    <name evidence="6" type="ORF">GKJPGBOP_04515</name>
</gene>
<dbReference type="GO" id="GO:0071949">
    <property type="term" value="F:FAD binding"/>
    <property type="evidence" value="ECO:0007669"/>
    <property type="project" value="InterPro"/>
</dbReference>
<feature type="region of interest" description="Disordered" evidence="4">
    <location>
        <begin position="451"/>
        <end position="483"/>
    </location>
</feature>
<comment type="cofactor">
    <cofactor evidence="1">
        <name>FAD</name>
        <dbReference type="ChEBI" id="CHEBI:57692"/>
    </cofactor>
</comment>
<accession>A0A401W6B0</accession>
<organism evidence="6 7">
    <name type="scientific">Streptomyces paromomycinus</name>
    <name type="common">Streptomyces rimosus subsp. paromomycinus</name>
    <dbReference type="NCBI Taxonomy" id="92743"/>
    <lineage>
        <taxon>Bacteria</taxon>
        <taxon>Bacillati</taxon>
        <taxon>Actinomycetota</taxon>
        <taxon>Actinomycetes</taxon>
        <taxon>Kitasatosporales</taxon>
        <taxon>Streptomycetaceae</taxon>
        <taxon>Streptomyces</taxon>
    </lineage>
</organism>
<dbReference type="InterPro" id="IPR002938">
    <property type="entry name" value="FAD-bd"/>
</dbReference>
<evidence type="ECO:0000259" key="5">
    <source>
        <dbReference type="Pfam" id="PF01494"/>
    </source>
</evidence>
<feature type="compositionally biased region" description="Polar residues" evidence="4">
    <location>
        <begin position="9"/>
        <end position="21"/>
    </location>
</feature>
<comment type="caution">
    <text evidence="6">The sequence shown here is derived from an EMBL/GenBank/DDBJ whole genome shotgun (WGS) entry which is preliminary data.</text>
</comment>
<dbReference type="Pfam" id="PF21274">
    <property type="entry name" value="Rng_hyd_C"/>
    <property type="match status" value="1"/>
</dbReference>
<sequence length="546" mass="57923">MSRDPGTTDDPNSTHPATTAHTGEPADVLVVGAGPTGLLLAGDLAVAGLRVTLLERRAPGLSNLTRAMAVHARSLEQLDARGLADELVASGHALRSMRLFGGVVLKPTRLPSRFPFVLITPQYEVERLLERRAQKAGVTFRYGARVTGLDQDAHGVQARVQEDDGTTTTYRASYLVGTDGVRSTVRKALGLPFPGRAVVSSVVLADVRLDEQPDLPMVGNADGDAIAVVANFGDGWYRVVGWDRRRQIPEDSPVDPEEVRSYLRLALGTDYGMSEVRWTSRFHSDERQVPRYRVGRAFLAGDAAHVHSPAGGQGMNTGLQDAANLSWKLAAVLRGDAADSLLDSYEAERHPVGKMVLRSSGTLIRAAQLRSAPARALRASVAGLLNVAPPLADRALGNISGVGISYRAERGAHPLTGKRAPDLRLAGGTRLYEALRGGAFVLVVPRDEELPGTEGLPRAEALPDAGAPHDGPSHHGTAAEGGSAAPRLVRAAWAGDRRTALLVRPDGYIAWATDAADPDVRAASLRGALGRWTGSDRAAARALARS</sequence>
<name>A0A401W6B0_STREY</name>
<protein>
    <submittedName>
        <fullName evidence="6">FAD-dependent oxidoreductase</fullName>
    </submittedName>
</protein>
<dbReference type="EMBL" id="BHZD01000001">
    <property type="protein sequence ID" value="GCD44801.1"/>
    <property type="molecule type" value="Genomic_DNA"/>
</dbReference>
<dbReference type="Pfam" id="PF01494">
    <property type="entry name" value="FAD_binding_3"/>
    <property type="match status" value="1"/>
</dbReference>
<keyword evidence="2" id="KW-0285">Flavoprotein</keyword>
<feature type="domain" description="FAD-binding" evidence="5">
    <location>
        <begin position="26"/>
        <end position="359"/>
    </location>
</feature>
<dbReference type="Proteomes" id="UP000286746">
    <property type="component" value="Unassembled WGS sequence"/>
</dbReference>
<dbReference type="RefSeq" id="WP_125055561.1">
    <property type="nucleotide sequence ID" value="NZ_BHZD01000001.1"/>
</dbReference>
<reference evidence="6 7" key="1">
    <citation type="submission" date="2018-11" db="EMBL/GenBank/DDBJ databases">
        <title>Whole genome sequence of Streptomyces paromomycinus NBRC 15454(T).</title>
        <authorList>
            <person name="Komaki H."/>
            <person name="Tamura T."/>
        </authorList>
    </citation>
    <scope>NUCLEOTIDE SEQUENCE [LARGE SCALE GENOMIC DNA]</scope>
    <source>
        <strain evidence="6 7">NBRC 15454</strain>
    </source>
</reference>
<evidence type="ECO:0000256" key="4">
    <source>
        <dbReference type="SAM" id="MobiDB-lite"/>
    </source>
</evidence>
<evidence type="ECO:0000256" key="1">
    <source>
        <dbReference type="ARBA" id="ARBA00001974"/>
    </source>
</evidence>
<evidence type="ECO:0000256" key="3">
    <source>
        <dbReference type="ARBA" id="ARBA00022827"/>
    </source>
</evidence>
<keyword evidence="3" id="KW-0274">FAD</keyword>
<evidence type="ECO:0000313" key="7">
    <source>
        <dbReference type="Proteomes" id="UP000286746"/>
    </source>
</evidence>
<evidence type="ECO:0000313" key="6">
    <source>
        <dbReference type="EMBL" id="GCD44801.1"/>
    </source>
</evidence>
<dbReference type="Gene3D" id="3.50.50.60">
    <property type="entry name" value="FAD/NAD(P)-binding domain"/>
    <property type="match status" value="1"/>
</dbReference>
<dbReference type="GO" id="GO:0016709">
    <property type="term" value="F:oxidoreductase activity, acting on paired donors, with incorporation or reduction of molecular oxygen, NAD(P)H as one donor, and incorporation of one atom of oxygen"/>
    <property type="evidence" value="ECO:0007669"/>
    <property type="project" value="UniProtKB-ARBA"/>
</dbReference>
<proteinExistence type="predicted"/>
<dbReference type="AlphaFoldDB" id="A0A401W6B0"/>
<dbReference type="InterPro" id="IPR036188">
    <property type="entry name" value="FAD/NAD-bd_sf"/>
</dbReference>
<dbReference type="PANTHER" id="PTHR43004:SF19">
    <property type="entry name" value="BINDING MONOOXYGENASE, PUTATIVE (JCVI)-RELATED"/>
    <property type="match status" value="1"/>
</dbReference>
<dbReference type="Gene3D" id="3.40.30.120">
    <property type="match status" value="1"/>
</dbReference>
<dbReference type="Gene3D" id="3.30.70.2450">
    <property type="match status" value="1"/>
</dbReference>
<feature type="region of interest" description="Disordered" evidence="4">
    <location>
        <begin position="1"/>
        <end position="25"/>
    </location>
</feature>
<dbReference type="InterPro" id="IPR050641">
    <property type="entry name" value="RIFMO-like"/>
</dbReference>